<accession>A0ACC3BM26</accession>
<dbReference type="EMBL" id="CM020618">
    <property type="protein sequence ID" value="KAK1859020.1"/>
    <property type="molecule type" value="Genomic_DNA"/>
</dbReference>
<keyword evidence="2" id="KW-1185">Reference proteome</keyword>
<protein>
    <submittedName>
        <fullName evidence="1">Uncharacterized protein</fullName>
    </submittedName>
</protein>
<sequence length="299" mass="29567">MAFHPTPTPLLLRQRAAAAGRHPRPGQWTATHASPPPSPVPSSAPAVGAASSATPPSLPPPPRRLPRRAALAALAAAAAAATASAAGVPLVAPAAAGPPVRTEDPNYTAMTVKRYLPKGRPASGEVPPAFDPELPVFKPTPQPASVAAGGGGGGGTSSLGSTARAEAAAVPLVGASVELQDVVPPPAAAAVGTTGAPTLVTRGALVLAHYRVALDDGTVVEDTRSAGSPVFFRAASGQVMAGVDAGVVGMAAGGVRRIRGVAPDMYSDITSGERSVVPASSTVYVTLEVLRINPYGPGV</sequence>
<evidence type="ECO:0000313" key="1">
    <source>
        <dbReference type="EMBL" id="KAK1859020.1"/>
    </source>
</evidence>
<evidence type="ECO:0000313" key="2">
    <source>
        <dbReference type="Proteomes" id="UP000798662"/>
    </source>
</evidence>
<proteinExistence type="predicted"/>
<organism evidence="1 2">
    <name type="scientific">Pyropia yezoensis</name>
    <name type="common">Susabi-nori</name>
    <name type="synonym">Porphyra yezoensis</name>
    <dbReference type="NCBI Taxonomy" id="2788"/>
    <lineage>
        <taxon>Eukaryota</taxon>
        <taxon>Rhodophyta</taxon>
        <taxon>Bangiophyceae</taxon>
        <taxon>Bangiales</taxon>
        <taxon>Bangiaceae</taxon>
        <taxon>Pyropia</taxon>
    </lineage>
</organism>
<dbReference type="Proteomes" id="UP000798662">
    <property type="component" value="Chromosome 1"/>
</dbReference>
<comment type="caution">
    <text evidence="1">The sequence shown here is derived from an EMBL/GenBank/DDBJ whole genome shotgun (WGS) entry which is preliminary data.</text>
</comment>
<reference evidence="1" key="1">
    <citation type="submission" date="2019-11" db="EMBL/GenBank/DDBJ databases">
        <title>Nori genome reveals adaptations in red seaweeds to the harsh intertidal environment.</title>
        <authorList>
            <person name="Wang D."/>
            <person name="Mao Y."/>
        </authorList>
    </citation>
    <scope>NUCLEOTIDE SEQUENCE</scope>
    <source>
        <tissue evidence="1">Gametophyte</tissue>
    </source>
</reference>
<gene>
    <name evidence="1" type="ORF">I4F81_001618</name>
</gene>
<name>A0ACC3BM26_PYRYE</name>